<sequence>MSGFPALPRGLFIAALIQLALAAANSPETRAAQALSWHGRRALQTDEVRPQAKIFGGVTTEPGEFPFFASLRHFGNHFCGGVLVSPNLVLTAAHCVDGNRAVPRHPAVQVGLHGVNDGPVDSPYFEEFRVCRTIVHSQFDVRDLLNGYDIALLVLDRPSTAGQLALLPSGVELEPGDPTVVTGFGKVGNHRVATTLQKTEIMRVISNEECTDKWQAASPGVEIKNTLLCVFAGNGTDVCQGDSGGPVLDEDASVVLGVVSFGPPDCALTDVPGVFTRITEYLGWVEALGGADSVAYDSDECSAEPMLPKGAVTEQSAAEEIIDAIEDGNTDLAVELIQTAVESGNVDTVVEAMEMAVESGLQKEAGEALFAAVRAGVSIIDLQPAFRALRGRK</sequence>
<protein>
    <recommendedName>
        <fullName evidence="8">Peptidase S1 domain-containing protein</fullName>
    </recommendedName>
</protein>
<evidence type="ECO:0000256" key="7">
    <source>
        <dbReference type="SAM" id="SignalP"/>
    </source>
</evidence>
<dbReference type="Proteomes" id="UP000708148">
    <property type="component" value="Unassembled WGS sequence"/>
</dbReference>
<evidence type="ECO:0000313" key="9">
    <source>
        <dbReference type="EMBL" id="CAD7703847.1"/>
    </source>
</evidence>
<evidence type="ECO:0000256" key="1">
    <source>
        <dbReference type="ARBA" id="ARBA00007664"/>
    </source>
</evidence>
<dbReference type="FunFam" id="2.40.10.10:FF:000036">
    <property type="entry name" value="Trypsin beta"/>
    <property type="match status" value="1"/>
</dbReference>
<feature type="chain" id="PRO_5035933272" description="Peptidase S1 domain-containing protein" evidence="7">
    <location>
        <begin position="23"/>
        <end position="393"/>
    </location>
</feature>
<dbReference type="OrthoDB" id="512168at2759"/>
<keyword evidence="7" id="KW-0732">Signal</keyword>
<comment type="caution">
    <text evidence="9">The sequence shown here is derived from an EMBL/GenBank/DDBJ whole genome shotgun (WGS) entry which is preliminary data.</text>
</comment>
<comment type="similarity">
    <text evidence="1">Belongs to the peptidase S1 family.</text>
</comment>
<dbReference type="GO" id="GO:0004252">
    <property type="term" value="F:serine-type endopeptidase activity"/>
    <property type="evidence" value="ECO:0007669"/>
    <property type="project" value="InterPro"/>
</dbReference>
<dbReference type="PROSITE" id="PS00135">
    <property type="entry name" value="TRYPSIN_SER"/>
    <property type="match status" value="1"/>
</dbReference>
<dbReference type="PANTHER" id="PTHR24276">
    <property type="entry name" value="POLYSERASE-RELATED"/>
    <property type="match status" value="1"/>
</dbReference>
<dbReference type="InterPro" id="IPR033116">
    <property type="entry name" value="TRYPSIN_SER"/>
</dbReference>
<dbReference type="Pfam" id="PF00089">
    <property type="entry name" value="Trypsin"/>
    <property type="match status" value="1"/>
</dbReference>
<dbReference type="AlphaFoldDB" id="A0A8S1JCH6"/>
<dbReference type="InterPro" id="IPR009003">
    <property type="entry name" value="Peptidase_S1_PA"/>
</dbReference>
<evidence type="ECO:0000259" key="8">
    <source>
        <dbReference type="PROSITE" id="PS50240"/>
    </source>
</evidence>
<dbReference type="PROSITE" id="PS00134">
    <property type="entry name" value="TRYPSIN_HIS"/>
    <property type="match status" value="1"/>
</dbReference>
<dbReference type="Gene3D" id="2.40.10.10">
    <property type="entry name" value="Trypsin-like serine proteases"/>
    <property type="match status" value="1"/>
</dbReference>
<gene>
    <name evidence="9" type="ORF">OSTQU699_LOCUS9204</name>
</gene>
<evidence type="ECO:0000256" key="4">
    <source>
        <dbReference type="ARBA" id="ARBA00022825"/>
    </source>
</evidence>
<proteinExistence type="inferred from homology"/>
<dbReference type="PROSITE" id="PS50240">
    <property type="entry name" value="TRYPSIN_DOM"/>
    <property type="match status" value="1"/>
</dbReference>
<dbReference type="PANTHER" id="PTHR24276:SF98">
    <property type="entry name" value="FI18310P1-RELATED"/>
    <property type="match status" value="1"/>
</dbReference>
<evidence type="ECO:0000256" key="3">
    <source>
        <dbReference type="ARBA" id="ARBA00022801"/>
    </source>
</evidence>
<evidence type="ECO:0000256" key="2">
    <source>
        <dbReference type="ARBA" id="ARBA00022670"/>
    </source>
</evidence>
<keyword evidence="5" id="KW-1015">Disulfide bond</keyword>
<feature type="domain" description="Peptidase S1" evidence="8">
    <location>
        <begin position="54"/>
        <end position="290"/>
    </location>
</feature>
<dbReference type="SUPFAM" id="SSF50494">
    <property type="entry name" value="Trypsin-like serine proteases"/>
    <property type="match status" value="1"/>
</dbReference>
<evidence type="ECO:0000256" key="6">
    <source>
        <dbReference type="RuleBase" id="RU363034"/>
    </source>
</evidence>
<dbReference type="InterPro" id="IPR043504">
    <property type="entry name" value="Peptidase_S1_PA_chymotrypsin"/>
</dbReference>
<reference evidence="9" key="1">
    <citation type="submission" date="2020-12" db="EMBL/GenBank/DDBJ databases">
        <authorList>
            <person name="Iha C."/>
        </authorList>
    </citation>
    <scope>NUCLEOTIDE SEQUENCE</scope>
</reference>
<dbReference type="InterPro" id="IPR018114">
    <property type="entry name" value="TRYPSIN_HIS"/>
</dbReference>
<keyword evidence="2 6" id="KW-0645">Protease</keyword>
<evidence type="ECO:0000313" key="10">
    <source>
        <dbReference type="Proteomes" id="UP000708148"/>
    </source>
</evidence>
<dbReference type="GO" id="GO:0006508">
    <property type="term" value="P:proteolysis"/>
    <property type="evidence" value="ECO:0007669"/>
    <property type="project" value="UniProtKB-KW"/>
</dbReference>
<name>A0A8S1JCH6_9CHLO</name>
<evidence type="ECO:0000256" key="5">
    <source>
        <dbReference type="ARBA" id="ARBA00023157"/>
    </source>
</evidence>
<dbReference type="InterPro" id="IPR050430">
    <property type="entry name" value="Peptidase_S1"/>
</dbReference>
<dbReference type="EMBL" id="CAJHUC010002455">
    <property type="protein sequence ID" value="CAD7703847.1"/>
    <property type="molecule type" value="Genomic_DNA"/>
</dbReference>
<dbReference type="CDD" id="cd00190">
    <property type="entry name" value="Tryp_SPc"/>
    <property type="match status" value="1"/>
</dbReference>
<organism evidence="9 10">
    <name type="scientific">Ostreobium quekettii</name>
    <dbReference type="NCBI Taxonomy" id="121088"/>
    <lineage>
        <taxon>Eukaryota</taxon>
        <taxon>Viridiplantae</taxon>
        <taxon>Chlorophyta</taxon>
        <taxon>core chlorophytes</taxon>
        <taxon>Ulvophyceae</taxon>
        <taxon>TCBD clade</taxon>
        <taxon>Bryopsidales</taxon>
        <taxon>Ostreobineae</taxon>
        <taxon>Ostreobiaceae</taxon>
        <taxon>Ostreobium</taxon>
    </lineage>
</organism>
<keyword evidence="10" id="KW-1185">Reference proteome</keyword>
<dbReference type="InterPro" id="IPR001254">
    <property type="entry name" value="Trypsin_dom"/>
</dbReference>
<keyword evidence="4 6" id="KW-0720">Serine protease</keyword>
<keyword evidence="3 6" id="KW-0378">Hydrolase</keyword>
<accession>A0A8S1JCH6</accession>
<dbReference type="SMART" id="SM00020">
    <property type="entry name" value="Tryp_SPc"/>
    <property type="match status" value="1"/>
</dbReference>
<feature type="signal peptide" evidence="7">
    <location>
        <begin position="1"/>
        <end position="22"/>
    </location>
</feature>
<dbReference type="PRINTS" id="PR00722">
    <property type="entry name" value="CHYMOTRYPSIN"/>
</dbReference>
<dbReference type="InterPro" id="IPR001314">
    <property type="entry name" value="Peptidase_S1A"/>
</dbReference>